<feature type="compositionally biased region" description="Basic and acidic residues" evidence="1">
    <location>
        <begin position="293"/>
        <end position="306"/>
    </location>
</feature>
<name>A2EWY6_TRIV3</name>
<sequence length="1499" mass="163443">MDLQFTIAIYDPKEKVQHPKGSKLFKFRINSFVTQFLVFKGILAKEDITEKAGAIPKEITKLQGFQFNQDEIYLIPKFTTINGNKFLTTFGDLFYINSVVTICPKSDYAAAALNILRTIDGLKFLKPFSPDHIRFANISINNFGKKCKINKTGGYYTYFFDDVETAQTFDQMNFDMINDTELTVSEFFRVPGFIINAQKTPARTFGIKNIVKVENCYLIPPNEDIAKAKVYSAADITLNCSSIPPSMPSEVVRPVYEFCGPVIFISSNRAGHSVTFGTADGYLKACDLYGQKPDKTSSPRLSDSRPPKLTPPGDEKLGSKNSSRESSMGRFPPNGMNFEAGSGDSNPKFNPIDFSKPNTPPGMIPLGQAIETRNEPPFSPMKGGFGQMNDGPMRGGFGQPFDNGNNFGPMRGGFGQPIEENKFGPVRGGFGQPLDDGNKFGPVRGGFGQPIDDNNKFGPVRGGFGQPIDDNNKFGPVRGGFGQPIDDNNKFGPVRGGVGQPIDDSNKFGPVRGGFGQPIDDSNKFGPVRGGFGQPIDDSNKFGPVRGGFGQPIDDNNKFGPVRGGFGQPIDDSNKFGHVRGGFGQPIDDSNKFGPVRGGFGQPIDDSNKFGPVHGGFGHPIDDSNKFGPVRGGFGQPIDDSNKFGPVRGGFGQPIDEQSKGIPLNGGMKNLSNEDKLIDQPDNKDGDQQIPKSPHMPSLAQQIEEEDKNKNQQNTKPNPFGQQIEAPPEFREEDENQENISIKEAPIVQGLGNKLPINETPFGQAQNVPGLKGGPFQNSPRPLSAGADNSSSRSNKVEAFSPRSGMENPPSGMMTPKITTSAPEQIQPGQFSPRPGMEFPPGQFSPRPGMEVPPGIPVAADFSAVPPQRYSPRPGDGPKMMSGQFGMQEIEPGQFSPRPGDENFVFHPFGQGNFDGTGGFKRTPPFGMSPRGNPGFGGSPFMDDSSFSPFREGPFAGGGPFGNSGDFGLQRASFSGTPLQMHAPKLASIPSLTPVEGKGGFGKPPPLTNLSSKNTAQLDKSDTSSCIVVANLLGNITPSMLKQTLGVETVKYDEDLEPLCSSESMAYLIYTGENMDINDLETKINSTKNLFHSNRAMYTSAKDGVDSAVESIISESSSAKYVVAGIRPEFNAIQLKLFLKNASEVTEDQGLGTLNCPESKAFLVKFDGISTENWNSEIDSLPEKMFVETKLYEAVTGKLESAVNNIFKAMFSAQQKRVSRWIVAGLRSEVTPLEVKTNLPHTEAVIPSVLLQPLCQPPNVAYLVYVSAKSVDASSDIQNLPLFSKDPLFCEIQKGSIQNAIDTLLSKTASPSHKSKERNVDKSDNIRQKETNEDEENDDRYVKILISNLSPDVGDELLKEKLPSAVKFITDPSLDKLNRGIRHATIACFESKECKNELKSFCKCLFGKMHPKVVFMKNSAEDAVSKVLDFKQNQHNNWLSFPIEKINITKKDTYKDRESAVLALCPDITPQYIVIHPKTVYVDYINEDKCNRAASVINQ</sequence>
<feature type="compositionally biased region" description="Polar residues" evidence="1">
    <location>
        <begin position="776"/>
        <end position="794"/>
    </location>
</feature>
<evidence type="ECO:0000313" key="2">
    <source>
        <dbReference type="EMBL" id="EAY02828.1"/>
    </source>
</evidence>
<gene>
    <name evidence="2" type="ORF">TVAG_292960</name>
</gene>
<feature type="region of interest" description="Disordered" evidence="1">
    <location>
        <begin position="293"/>
        <end position="345"/>
    </location>
</feature>
<dbReference type="Proteomes" id="UP000001542">
    <property type="component" value="Unassembled WGS sequence"/>
</dbReference>
<protein>
    <submittedName>
        <fullName evidence="2">Uncharacterized protein</fullName>
    </submittedName>
</protein>
<keyword evidence="3" id="KW-1185">Reference proteome</keyword>
<dbReference type="VEuPathDB" id="TrichDB:TVAGG3_0267860"/>
<evidence type="ECO:0000313" key="3">
    <source>
        <dbReference type="Proteomes" id="UP000001542"/>
    </source>
</evidence>
<dbReference type="InParanoid" id="A2EWY6"/>
<proteinExistence type="predicted"/>
<evidence type="ECO:0000256" key="1">
    <source>
        <dbReference type="SAM" id="MobiDB-lite"/>
    </source>
</evidence>
<reference evidence="2" key="2">
    <citation type="journal article" date="2007" name="Science">
        <title>Draft genome sequence of the sexually transmitted pathogen Trichomonas vaginalis.</title>
        <authorList>
            <person name="Carlton J.M."/>
            <person name="Hirt R.P."/>
            <person name="Silva J.C."/>
            <person name="Delcher A.L."/>
            <person name="Schatz M."/>
            <person name="Zhao Q."/>
            <person name="Wortman J.R."/>
            <person name="Bidwell S.L."/>
            <person name="Alsmark U.C.M."/>
            <person name="Besteiro S."/>
            <person name="Sicheritz-Ponten T."/>
            <person name="Noel C.J."/>
            <person name="Dacks J.B."/>
            <person name="Foster P.G."/>
            <person name="Simillion C."/>
            <person name="Van de Peer Y."/>
            <person name="Miranda-Saavedra D."/>
            <person name="Barton G.J."/>
            <person name="Westrop G.D."/>
            <person name="Mueller S."/>
            <person name="Dessi D."/>
            <person name="Fiori P.L."/>
            <person name="Ren Q."/>
            <person name="Paulsen I."/>
            <person name="Zhang H."/>
            <person name="Bastida-Corcuera F.D."/>
            <person name="Simoes-Barbosa A."/>
            <person name="Brown M.T."/>
            <person name="Hayes R.D."/>
            <person name="Mukherjee M."/>
            <person name="Okumura C.Y."/>
            <person name="Schneider R."/>
            <person name="Smith A.J."/>
            <person name="Vanacova S."/>
            <person name="Villalvazo M."/>
            <person name="Haas B.J."/>
            <person name="Pertea M."/>
            <person name="Feldblyum T.V."/>
            <person name="Utterback T.R."/>
            <person name="Shu C.L."/>
            <person name="Osoegawa K."/>
            <person name="de Jong P.J."/>
            <person name="Hrdy I."/>
            <person name="Horvathova L."/>
            <person name="Zubacova Z."/>
            <person name="Dolezal P."/>
            <person name="Malik S.B."/>
            <person name="Logsdon J.M. Jr."/>
            <person name="Henze K."/>
            <person name="Gupta A."/>
            <person name="Wang C.C."/>
            <person name="Dunne R.L."/>
            <person name="Upcroft J.A."/>
            <person name="Upcroft P."/>
            <person name="White O."/>
            <person name="Salzberg S.L."/>
            <person name="Tang P."/>
            <person name="Chiu C.-H."/>
            <person name="Lee Y.-S."/>
            <person name="Embley T.M."/>
            <person name="Coombs G.H."/>
            <person name="Mottram J.C."/>
            <person name="Tachezy J."/>
            <person name="Fraser-Liggett C.M."/>
            <person name="Johnson P.J."/>
        </authorList>
    </citation>
    <scope>NUCLEOTIDE SEQUENCE [LARGE SCALE GENOMIC DNA]</scope>
    <source>
        <strain evidence="2">G3</strain>
    </source>
</reference>
<dbReference type="RefSeq" id="XP_001315051.1">
    <property type="nucleotide sequence ID" value="XM_001315016.1"/>
</dbReference>
<feature type="compositionally biased region" description="Basic and acidic residues" evidence="1">
    <location>
        <begin position="1317"/>
        <end position="1331"/>
    </location>
</feature>
<feature type="region of interest" description="Disordered" evidence="1">
    <location>
        <begin position="1308"/>
        <end position="1335"/>
    </location>
</feature>
<feature type="compositionally biased region" description="Basic and acidic residues" evidence="1">
    <location>
        <begin position="672"/>
        <end position="687"/>
    </location>
</feature>
<dbReference type="KEGG" id="tva:4760668"/>
<dbReference type="EMBL" id="DS113523">
    <property type="protein sequence ID" value="EAY02828.1"/>
    <property type="molecule type" value="Genomic_DNA"/>
</dbReference>
<organism evidence="2 3">
    <name type="scientific">Trichomonas vaginalis (strain ATCC PRA-98 / G3)</name>
    <dbReference type="NCBI Taxonomy" id="412133"/>
    <lineage>
        <taxon>Eukaryota</taxon>
        <taxon>Metamonada</taxon>
        <taxon>Parabasalia</taxon>
        <taxon>Trichomonadida</taxon>
        <taxon>Trichomonadidae</taxon>
        <taxon>Trichomonas</taxon>
    </lineage>
</organism>
<reference evidence="2" key="1">
    <citation type="submission" date="2006-10" db="EMBL/GenBank/DDBJ databases">
        <authorList>
            <person name="Amadeo P."/>
            <person name="Zhao Q."/>
            <person name="Wortman J."/>
            <person name="Fraser-Liggett C."/>
            <person name="Carlton J."/>
        </authorList>
    </citation>
    <scope>NUCLEOTIDE SEQUENCE</scope>
    <source>
        <strain evidence="2">G3</strain>
    </source>
</reference>
<accession>A2EWY6</accession>
<dbReference type="VEuPathDB" id="TrichDB:TVAG_292960"/>
<feature type="region of interest" description="Disordered" evidence="1">
    <location>
        <begin position="640"/>
        <end position="811"/>
    </location>
</feature>